<dbReference type="PANTHER" id="PTHR48079">
    <property type="entry name" value="PROTEIN YEEZ"/>
    <property type="match status" value="1"/>
</dbReference>
<dbReference type="OrthoDB" id="2130169at2759"/>
<dbReference type="STRING" id="1072389.K1WLV1"/>
<dbReference type="HOGENOM" id="CLU_007383_12_1_1"/>
<accession>K1WLV1</accession>
<dbReference type="EMBL" id="JH921451">
    <property type="protein sequence ID" value="EKD13267.1"/>
    <property type="molecule type" value="Genomic_DNA"/>
</dbReference>
<feature type="domain" description="NAD-dependent epimerase/dehydratase" evidence="1">
    <location>
        <begin position="13"/>
        <end position="229"/>
    </location>
</feature>
<organism evidence="2 3">
    <name type="scientific">Marssonina brunnea f. sp. multigermtubi (strain MB_m1)</name>
    <name type="common">Marssonina leaf spot fungus</name>
    <dbReference type="NCBI Taxonomy" id="1072389"/>
    <lineage>
        <taxon>Eukaryota</taxon>
        <taxon>Fungi</taxon>
        <taxon>Dikarya</taxon>
        <taxon>Ascomycota</taxon>
        <taxon>Pezizomycotina</taxon>
        <taxon>Leotiomycetes</taxon>
        <taxon>Helotiales</taxon>
        <taxon>Drepanopezizaceae</taxon>
        <taxon>Drepanopeziza</taxon>
    </lineage>
</organism>
<dbReference type="InterPro" id="IPR001509">
    <property type="entry name" value="Epimerase_deHydtase"/>
</dbReference>
<dbReference type="OMA" id="EWGYEMA"/>
<dbReference type="Pfam" id="PF01370">
    <property type="entry name" value="Epimerase"/>
    <property type="match status" value="1"/>
</dbReference>
<dbReference type="SUPFAM" id="SSF51735">
    <property type="entry name" value="NAD(P)-binding Rossmann-fold domains"/>
    <property type="match status" value="1"/>
</dbReference>
<dbReference type="PANTHER" id="PTHR48079:SF6">
    <property type="entry name" value="NAD(P)-BINDING DOMAIN-CONTAINING PROTEIN-RELATED"/>
    <property type="match status" value="1"/>
</dbReference>
<dbReference type="GO" id="GO:0005737">
    <property type="term" value="C:cytoplasm"/>
    <property type="evidence" value="ECO:0007669"/>
    <property type="project" value="TreeGrafter"/>
</dbReference>
<dbReference type="GO" id="GO:0004029">
    <property type="term" value="F:aldehyde dehydrogenase (NAD+) activity"/>
    <property type="evidence" value="ECO:0007669"/>
    <property type="project" value="TreeGrafter"/>
</dbReference>
<dbReference type="InParanoid" id="K1WLV1"/>
<proteinExistence type="predicted"/>
<dbReference type="Proteomes" id="UP000006753">
    <property type="component" value="Unassembled WGS sequence"/>
</dbReference>
<dbReference type="KEGG" id="mbe:MBM_08710"/>
<gene>
    <name evidence="2" type="ORF">MBM_08710</name>
</gene>
<dbReference type="InterPro" id="IPR051783">
    <property type="entry name" value="NAD(P)-dependent_oxidoreduct"/>
</dbReference>
<protein>
    <submittedName>
        <fullName evidence="2">NAD dependent epimerase/dehydratase family protein</fullName>
    </submittedName>
</protein>
<reference evidence="2 3" key="1">
    <citation type="journal article" date="2012" name="BMC Genomics">
        <title>Sequencing the genome of Marssonina brunnea reveals fungus-poplar co-evolution.</title>
        <authorList>
            <person name="Zhu S."/>
            <person name="Cao Y.-Z."/>
            <person name="Jiang C."/>
            <person name="Tan B.-Y."/>
            <person name="Wang Z."/>
            <person name="Feng S."/>
            <person name="Zhang L."/>
            <person name="Su X.-H."/>
            <person name="Brejova B."/>
            <person name="Vinar T."/>
            <person name="Xu M."/>
            <person name="Wang M.-X."/>
            <person name="Zhang S.-G."/>
            <person name="Huang M.-R."/>
            <person name="Wu R."/>
            <person name="Zhou Y."/>
        </authorList>
    </citation>
    <scope>NUCLEOTIDE SEQUENCE [LARGE SCALE GENOMIC DNA]</scope>
    <source>
        <strain evidence="2 3">MB_m1</strain>
    </source>
</reference>
<evidence type="ECO:0000313" key="2">
    <source>
        <dbReference type="EMBL" id="EKD13267.1"/>
    </source>
</evidence>
<dbReference type="InterPro" id="IPR036291">
    <property type="entry name" value="NAD(P)-bd_dom_sf"/>
</dbReference>
<evidence type="ECO:0000259" key="1">
    <source>
        <dbReference type="Pfam" id="PF01370"/>
    </source>
</evidence>
<sequence>MAPKGSVFLLGPGFIGLEILAELLREGYEVTTLVRRPEAAAELKTRGSKTVLGNLDDHDIIAATAARSNIVIHTATADHQPSAEAVLDGIAKRKAAGESTIYIHTSGCSELTDKADGAFKSDQIYEDDRPADIDAIDDAAPHRMVDLAILSRRRELGAGAKISIVLPPVIYGLGKASGKLSIQIPTMARFARKHGYAGYVGKGLAVWGQVHVTDLARGYLTILHWMEATDGERVLENPYWFIENGEELSWKEMAAAVGQALVAAGEIADAAPREIPAELYGDLFGEWSMAVVGENARNRANRLRALGWKPQEKSTFESLRDDEIPVIMAEDTAAYKGYAKAVAS</sequence>
<dbReference type="FunCoup" id="K1WLV1">
    <property type="interactions" value="22"/>
</dbReference>
<evidence type="ECO:0000313" key="3">
    <source>
        <dbReference type="Proteomes" id="UP000006753"/>
    </source>
</evidence>
<name>K1WLV1_MARBU</name>
<dbReference type="RefSeq" id="XP_007296599.1">
    <property type="nucleotide sequence ID" value="XM_007296537.1"/>
</dbReference>
<dbReference type="eggNOG" id="KOG1502">
    <property type="taxonomic scope" value="Eukaryota"/>
</dbReference>
<dbReference type="Gene3D" id="3.40.50.720">
    <property type="entry name" value="NAD(P)-binding Rossmann-like Domain"/>
    <property type="match status" value="1"/>
</dbReference>
<dbReference type="AlphaFoldDB" id="K1WLV1"/>
<keyword evidence="3" id="KW-1185">Reference proteome</keyword>
<dbReference type="GeneID" id="18764645"/>